<gene>
    <name evidence="1" type="ORF">MLD38_010230</name>
</gene>
<accession>A0ACB9QZ59</accession>
<proteinExistence type="predicted"/>
<sequence>MRIESHLVEAVTKMGKINSTIFYGRDGRSSLASSTYDADYISGLIMVQGSCLGLTHGQKFGVSYMASPPDIIDDPSNDHNESSDGRIHSVIYDQGPGNTWIDTDSRNPFLGMSLEKETLEGE</sequence>
<comment type="caution">
    <text evidence="1">The sequence shown here is derived from an EMBL/GenBank/DDBJ whole genome shotgun (WGS) entry which is preliminary data.</text>
</comment>
<reference evidence="2" key="1">
    <citation type="journal article" date="2023" name="Front. Plant Sci.">
        <title>Chromosomal-level genome assembly of Melastoma candidum provides insights into trichome evolution.</title>
        <authorList>
            <person name="Zhong Y."/>
            <person name="Wu W."/>
            <person name="Sun C."/>
            <person name="Zou P."/>
            <person name="Liu Y."/>
            <person name="Dai S."/>
            <person name="Zhou R."/>
        </authorList>
    </citation>
    <scope>NUCLEOTIDE SEQUENCE [LARGE SCALE GENOMIC DNA]</scope>
</reference>
<protein>
    <submittedName>
        <fullName evidence="1">Uncharacterized protein</fullName>
    </submittedName>
</protein>
<dbReference type="Proteomes" id="UP001057402">
    <property type="component" value="Chromosome 4"/>
</dbReference>
<evidence type="ECO:0000313" key="2">
    <source>
        <dbReference type="Proteomes" id="UP001057402"/>
    </source>
</evidence>
<name>A0ACB9QZ59_9MYRT</name>
<organism evidence="1 2">
    <name type="scientific">Melastoma candidum</name>
    <dbReference type="NCBI Taxonomy" id="119954"/>
    <lineage>
        <taxon>Eukaryota</taxon>
        <taxon>Viridiplantae</taxon>
        <taxon>Streptophyta</taxon>
        <taxon>Embryophyta</taxon>
        <taxon>Tracheophyta</taxon>
        <taxon>Spermatophyta</taxon>
        <taxon>Magnoliopsida</taxon>
        <taxon>eudicotyledons</taxon>
        <taxon>Gunneridae</taxon>
        <taxon>Pentapetalae</taxon>
        <taxon>rosids</taxon>
        <taxon>malvids</taxon>
        <taxon>Myrtales</taxon>
        <taxon>Melastomataceae</taxon>
        <taxon>Melastomatoideae</taxon>
        <taxon>Melastomateae</taxon>
        <taxon>Melastoma</taxon>
    </lineage>
</organism>
<dbReference type="EMBL" id="CM042883">
    <property type="protein sequence ID" value="KAI4371938.1"/>
    <property type="molecule type" value="Genomic_DNA"/>
</dbReference>
<evidence type="ECO:0000313" key="1">
    <source>
        <dbReference type="EMBL" id="KAI4371938.1"/>
    </source>
</evidence>
<keyword evidence="2" id="KW-1185">Reference proteome</keyword>